<sequence>MSGYPYIRTGRGGAGGVRFKRRKSRFSFEEVQLMLNEVRRNRHILVGKFNRGVSSDIKKRTWASITARINEISECPREILEIIKKWSDLKCDTKRKVAAMRASGASSARVARDLSPIEAMVHQILQMPTPGSADAQPYGGPFGEGDEGDDDSMGPLLPPPLPPTTSNGRMLLPAPPPPLAPGVMHGPPAAVPTKTDLGLPIDMMYTRNSPHPLTDFQFEAPDIEDSLIKFDDGQPGRERGAVILDAATGLLSDLERPRPDSNPRGLGGGSFAAPSTPSVSAPSPPVPPPPRPGSAATAMPPQQSGLLQEQLAQSATLSLQEQQAATALMGSISRSLEAMSESVQQLVETQQTFVRDSLQLQRDALHVLRDFTAGALTLMQDKLNGRPLLP</sequence>
<dbReference type="PANTHER" id="PTHR23098">
    <property type="entry name" value="AGAP001331-PA-RELATED"/>
    <property type="match status" value="1"/>
</dbReference>
<dbReference type="Pfam" id="PF13873">
    <property type="entry name" value="Myb_DNA-bind_5"/>
    <property type="match status" value="1"/>
</dbReference>
<accession>A0A6P8FT65</accession>
<evidence type="ECO:0000313" key="3">
    <source>
        <dbReference type="Proteomes" id="UP000515152"/>
    </source>
</evidence>
<dbReference type="KEGG" id="char:105909675"/>
<evidence type="ECO:0000313" key="4">
    <source>
        <dbReference type="RefSeq" id="XP_031429764.1"/>
    </source>
</evidence>
<evidence type="ECO:0000256" key="1">
    <source>
        <dbReference type="SAM" id="MobiDB-lite"/>
    </source>
</evidence>
<evidence type="ECO:0000259" key="2">
    <source>
        <dbReference type="Pfam" id="PF13873"/>
    </source>
</evidence>
<proteinExistence type="predicted"/>
<keyword evidence="3" id="KW-1185">Reference proteome</keyword>
<feature type="domain" description="Myb/SANT-like DNA-binding" evidence="2">
    <location>
        <begin position="22"/>
        <end position="98"/>
    </location>
</feature>
<dbReference type="InterPro" id="IPR028002">
    <property type="entry name" value="Myb_DNA-bind_5"/>
</dbReference>
<feature type="region of interest" description="Disordered" evidence="1">
    <location>
        <begin position="253"/>
        <end position="304"/>
    </location>
</feature>
<gene>
    <name evidence="4" type="primary">zgc:113149</name>
</gene>
<protein>
    <submittedName>
        <fullName evidence="4">Myb-related transcription factor, partner of profilin</fullName>
    </submittedName>
</protein>
<dbReference type="RefSeq" id="XP_031429764.1">
    <property type="nucleotide sequence ID" value="XM_031573904.2"/>
</dbReference>
<dbReference type="Proteomes" id="UP000515152">
    <property type="component" value="Chromosome 9"/>
</dbReference>
<name>A0A6P8FT65_CLUHA</name>
<feature type="compositionally biased region" description="Pro residues" evidence="1">
    <location>
        <begin position="282"/>
        <end position="292"/>
    </location>
</feature>
<feature type="compositionally biased region" description="Low complexity" evidence="1">
    <location>
        <begin position="271"/>
        <end position="281"/>
    </location>
</feature>
<dbReference type="PANTHER" id="PTHR23098:SF3">
    <property type="entry name" value="MYB-RELATED TRANSCRIPTION FACTOR, PARTNER OF PROFILIN"/>
    <property type="match status" value="1"/>
</dbReference>
<organism evidence="3 4">
    <name type="scientific">Clupea harengus</name>
    <name type="common">Atlantic herring</name>
    <dbReference type="NCBI Taxonomy" id="7950"/>
    <lineage>
        <taxon>Eukaryota</taxon>
        <taxon>Metazoa</taxon>
        <taxon>Chordata</taxon>
        <taxon>Craniata</taxon>
        <taxon>Vertebrata</taxon>
        <taxon>Euteleostomi</taxon>
        <taxon>Actinopterygii</taxon>
        <taxon>Neopterygii</taxon>
        <taxon>Teleostei</taxon>
        <taxon>Clupei</taxon>
        <taxon>Clupeiformes</taxon>
        <taxon>Clupeoidei</taxon>
        <taxon>Clupeidae</taxon>
        <taxon>Clupea</taxon>
    </lineage>
</organism>
<feature type="region of interest" description="Disordered" evidence="1">
    <location>
        <begin position="131"/>
        <end position="157"/>
    </location>
</feature>
<dbReference type="OrthoDB" id="3066195at2759"/>
<dbReference type="GO" id="GO:0005634">
    <property type="term" value="C:nucleus"/>
    <property type="evidence" value="ECO:0007669"/>
    <property type="project" value="TreeGrafter"/>
</dbReference>
<dbReference type="GeneID" id="105909675"/>
<reference evidence="4" key="1">
    <citation type="submission" date="2025-08" db="UniProtKB">
        <authorList>
            <consortium name="RefSeq"/>
        </authorList>
    </citation>
    <scope>IDENTIFICATION</scope>
</reference>
<dbReference type="AlphaFoldDB" id="A0A6P8FT65"/>